<protein>
    <recommendedName>
        <fullName evidence="4">SIMPL domain-containing protein</fullName>
    </recommendedName>
</protein>
<dbReference type="Pfam" id="PF04402">
    <property type="entry name" value="SIMPL"/>
    <property type="match status" value="1"/>
</dbReference>
<dbReference type="EMBL" id="ACEO02000001">
    <property type="protein sequence ID" value="EFC53380.1"/>
    <property type="molecule type" value="Genomic_DNA"/>
</dbReference>
<evidence type="ECO:0000313" key="2">
    <source>
        <dbReference type="EMBL" id="EFC53380.1"/>
    </source>
</evidence>
<gene>
    <name evidence="2" type="ORF">NEISUBOT_03383</name>
</gene>
<dbReference type="AlphaFoldDB" id="A0A9W5ITK2"/>
<dbReference type="Proteomes" id="UP000004621">
    <property type="component" value="Unassembled WGS sequence"/>
</dbReference>
<comment type="caution">
    <text evidence="2">The sequence shown here is derived from an EMBL/GenBank/DDBJ whole genome shotgun (WGS) entry which is preliminary data.</text>
</comment>
<evidence type="ECO:0008006" key="4">
    <source>
        <dbReference type="Google" id="ProtNLM"/>
    </source>
</evidence>
<sequence length="254" mass="27865">MEELIVSEQKQISSLSILGVLLALGLMAAAFILGVQFKNLRQPGTITVKGLAEKNFQSDSATWNTGVNAHGESYQEVLDLLTARRKKLSKFLGEQGFTAAEMKVGLPEVSRVFNETRDELGNVTRTPNGYDGDLNIVVNTKKLDKIQAAQRAILNFRAQNEFIRFDNPQYLLGNLETIKRDLITQATEDAQKRAVEFAKTGGGKVGAMRSASQGSFNIYADTGSSEDDEYGGSYDKSTVGKQVRLVVTIEYGIE</sequence>
<evidence type="ECO:0000313" key="3">
    <source>
        <dbReference type="Proteomes" id="UP000004621"/>
    </source>
</evidence>
<accession>A0A9W5ITK2</accession>
<dbReference type="InterPro" id="IPR016907">
    <property type="entry name" value="UCP029033"/>
</dbReference>
<proteinExistence type="predicted"/>
<dbReference type="InterPro" id="IPR007497">
    <property type="entry name" value="SIMPL/DUF541"/>
</dbReference>
<evidence type="ECO:0000256" key="1">
    <source>
        <dbReference type="SAM" id="Phobius"/>
    </source>
</evidence>
<dbReference type="PANTHER" id="PTHR34387">
    <property type="entry name" value="SLR1258 PROTEIN"/>
    <property type="match status" value="1"/>
</dbReference>
<dbReference type="InterPro" id="IPR052022">
    <property type="entry name" value="26kDa_periplasmic_antigen"/>
</dbReference>
<name>A0A9W5ITK2_NEISU</name>
<reference evidence="2 3" key="1">
    <citation type="submission" date="2010-01" db="EMBL/GenBank/DDBJ databases">
        <authorList>
            <person name="Weinstock G."/>
            <person name="Sodergren E."/>
            <person name="Clifton S."/>
            <person name="Fulton L."/>
            <person name="Fulton B."/>
            <person name="Courtney L."/>
            <person name="Fronick C."/>
            <person name="Harrison M."/>
            <person name="Strong C."/>
            <person name="Farmer C."/>
            <person name="Delahaunty K."/>
            <person name="Markovic C."/>
            <person name="Hall O."/>
            <person name="Minx P."/>
            <person name="Tomlinson C."/>
            <person name="Mitreva M."/>
            <person name="Nelson J."/>
            <person name="Hou S."/>
            <person name="Wollam A."/>
            <person name="Pepin K.H."/>
            <person name="Johnson M."/>
            <person name="Bhonagiri V."/>
            <person name="Nash W.E."/>
            <person name="Warren W."/>
            <person name="Chinwalla A."/>
            <person name="Mardis E.R."/>
            <person name="Wilson R.K."/>
        </authorList>
    </citation>
    <scope>NUCLEOTIDE SEQUENCE [LARGE SCALE GENOMIC DNA]</scope>
    <source>
        <strain evidence="2 3">NJ9703</strain>
    </source>
</reference>
<dbReference type="PIRSF" id="PIRSF029033">
    <property type="entry name" value="UCP029033"/>
    <property type="match status" value="1"/>
</dbReference>
<keyword evidence="1" id="KW-0472">Membrane</keyword>
<dbReference type="GO" id="GO:0006974">
    <property type="term" value="P:DNA damage response"/>
    <property type="evidence" value="ECO:0007669"/>
    <property type="project" value="TreeGrafter"/>
</dbReference>
<dbReference type="PANTHER" id="PTHR34387:SF2">
    <property type="entry name" value="SLR1258 PROTEIN"/>
    <property type="match status" value="1"/>
</dbReference>
<keyword evidence="1" id="KW-0812">Transmembrane</keyword>
<dbReference type="Gene3D" id="3.30.110.170">
    <property type="entry name" value="Protein of unknown function (DUF541), domain 1"/>
    <property type="match status" value="1"/>
</dbReference>
<keyword evidence="1" id="KW-1133">Transmembrane helix</keyword>
<dbReference type="Gene3D" id="3.30.70.2970">
    <property type="entry name" value="Protein of unknown function (DUF541), domain 2"/>
    <property type="match status" value="1"/>
</dbReference>
<feature type="transmembrane region" description="Helical" evidence="1">
    <location>
        <begin position="12"/>
        <end position="33"/>
    </location>
</feature>
<organism evidence="2 3">
    <name type="scientific">Neisseria subflava NJ9703</name>
    <dbReference type="NCBI Taxonomy" id="546268"/>
    <lineage>
        <taxon>Bacteria</taxon>
        <taxon>Pseudomonadati</taxon>
        <taxon>Pseudomonadota</taxon>
        <taxon>Betaproteobacteria</taxon>
        <taxon>Neisseriales</taxon>
        <taxon>Neisseriaceae</taxon>
        <taxon>Neisseria</taxon>
    </lineage>
</organism>